<feature type="domain" description="HTH tetR-type" evidence="6">
    <location>
        <begin position="21"/>
        <end position="81"/>
    </location>
</feature>
<keyword evidence="1" id="KW-0805">Transcription regulation</keyword>
<comment type="caution">
    <text evidence="7">The sequence shown here is derived from an EMBL/GenBank/DDBJ whole genome shotgun (WGS) entry which is preliminary data.</text>
</comment>
<dbReference type="RefSeq" id="WP_066763156.1">
    <property type="nucleotide sequence ID" value="NZ_BMIO01000003.1"/>
</dbReference>
<dbReference type="Proteomes" id="UP000598997">
    <property type="component" value="Unassembled WGS sequence"/>
</dbReference>
<keyword evidence="3" id="KW-0804">Transcription</keyword>
<dbReference type="PANTHER" id="PTHR30055:SF234">
    <property type="entry name" value="HTH-TYPE TRANSCRIPTIONAL REGULATOR BETI"/>
    <property type="match status" value="1"/>
</dbReference>
<dbReference type="GO" id="GO:0003700">
    <property type="term" value="F:DNA-binding transcription factor activity"/>
    <property type="evidence" value="ECO:0007669"/>
    <property type="project" value="TreeGrafter"/>
</dbReference>
<evidence type="ECO:0000259" key="6">
    <source>
        <dbReference type="PROSITE" id="PS50977"/>
    </source>
</evidence>
<evidence type="ECO:0000256" key="3">
    <source>
        <dbReference type="ARBA" id="ARBA00023163"/>
    </source>
</evidence>
<dbReference type="Pfam" id="PF00440">
    <property type="entry name" value="TetR_N"/>
    <property type="match status" value="1"/>
</dbReference>
<dbReference type="Gene3D" id="1.10.10.60">
    <property type="entry name" value="Homeodomain-like"/>
    <property type="match status" value="1"/>
</dbReference>
<dbReference type="SUPFAM" id="SSF46689">
    <property type="entry name" value="Homeodomain-like"/>
    <property type="match status" value="1"/>
</dbReference>
<organism evidence="7 8">
    <name type="scientific">Croceicoccus pelagius</name>
    <dbReference type="NCBI Taxonomy" id="1703341"/>
    <lineage>
        <taxon>Bacteria</taxon>
        <taxon>Pseudomonadati</taxon>
        <taxon>Pseudomonadota</taxon>
        <taxon>Alphaproteobacteria</taxon>
        <taxon>Sphingomonadales</taxon>
        <taxon>Erythrobacteraceae</taxon>
        <taxon>Croceicoccus</taxon>
    </lineage>
</organism>
<dbReference type="InterPro" id="IPR001647">
    <property type="entry name" value="HTH_TetR"/>
</dbReference>
<dbReference type="PRINTS" id="PR00455">
    <property type="entry name" value="HTHTETR"/>
</dbReference>
<keyword evidence="8" id="KW-1185">Reference proteome</keyword>
<protein>
    <recommendedName>
        <fullName evidence="6">HTH tetR-type domain-containing protein</fullName>
    </recommendedName>
</protein>
<dbReference type="InterPro" id="IPR009057">
    <property type="entry name" value="Homeodomain-like_sf"/>
</dbReference>
<evidence type="ECO:0000256" key="4">
    <source>
        <dbReference type="PROSITE-ProRule" id="PRU00335"/>
    </source>
</evidence>
<dbReference type="SUPFAM" id="SSF48498">
    <property type="entry name" value="Tetracyclin repressor-like, C-terminal domain"/>
    <property type="match status" value="1"/>
</dbReference>
<evidence type="ECO:0000256" key="2">
    <source>
        <dbReference type="ARBA" id="ARBA00023125"/>
    </source>
</evidence>
<dbReference type="PROSITE" id="PS50977">
    <property type="entry name" value="HTH_TETR_2"/>
    <property type="match status" value="1"/>
</dbReference>
<proteinExistence type="predicted"/>
<reference evidence="7 8" key="1">
    <citation type="journal article" date="2014" name="Int. J. Syst. Evol. Microbiol.">
        <title>Complete genome sequence of Corynebacterium casei LMG S-19264T (=DSM 44701T), isolated from a smear-ripened cheese.</title>
        <authorList>
            <consortium name="US DOE Joint Genome Institute (JGI-PGF)"/>
            <person name="Walter F."/>
            <person name="Albersmeier A."/>
            <person name="Kalinowski J."/>
            <person name="Ruckert C."/>
        </authorList>
    </citation>
    <scope>NUCLEOTIDE SEQUENCE [LARGE SCALE GENOMIC DNA]</scope>
    <source>
        <strain evidence="7 8">CGMCC 1.15358</strain>
    </source>
</reference>
<dbReference type="Gene3D" id="1.10.357.10">
    <property type="entry name" value="Tetracycline Repressor, domain 2"/>
    <property type="match status" value="1"/>
</dbReference>
<evidence type="ECO:0000313" key="8">
    <source>
        <dbReference type="Proteomes" id="UP000598997"/>
    </source>
</evidence>
<sequence>MDANSLDNISHADPAQRKDREDRWQQVVAVSAALFAEKGYEATSLREIAERVGMLKGSLYHYINGKSDLLVHVLREAHSRGVLVLTGIAEREGRALERLEDVITAHARYIFTERVFTAGFIEAHRHLTPDRAREFDLAERNYRKAVERLIARGQAEGELRHDIDPKVSALCLLGFLNSLHGWAKPASGLTTRRLCDHALVMGLGGLRKA</sequence>
<feature type="region of interest" description="Disordered" evidence="5">
    <location>
        <begin position="1"/>
        <end position="20"/>
    </location>
</feature>
<evidence type="ECO:0000313" key="7">
    <source>
        <dbReference type="EMBL" id="GGD38828.1"/>
    </source>
</evidence>
<dbReference type="Pfam" id="PF17932">
    <property type="entry name" value="TetR_C_24"/>
    <property type="match status" value="1"/>
</dbReference>
<dbReference type="EMBL" id="BMIO01000003">
    <property type="protein sequence ID" value="GGD38828.1"/>
    <property type="molecule type" value="Genomic_DNA"/>
</dbReference>
<keyword evidence="2 4" id="KW-0238">DNA-binding</keyword>
<dbReference type="InterPro" id="IPR036271">
    <property type="entry name" value="Tet_transcr_reg_TetR-rel_C_sf"/>
</dbReference>
<dbReference type="GO" id="GO:0000976">
    <property type="term" value="F:transcription cis-regulatory region binding"/>
    <property type="evidence" value="ECO:0007669"/>
    <property type="project" value="TreeGrafter"/>
</dbReference>
<evidence type="ECO:0000256" key="5">
    <source>
        <dbReference type="SAM" id="MobiDB-lite"/>
    </source>
</evidence>
<evidence type="ECO:0000256" key="1">
    <source>
        <dbReference type="ARBA" id="ARBA00023015"/>
    </source>
</evidence>
<gene>
    <name evidence="7" type="ORF">GCM10010989_11120</name>
</gene>
<dbReference type="InterPro" id="IPR050109">
    <property type="entry name" value="HTH-type_TetR-like_transc_reg"/>
</dbReference>
<accession>A0A916YBK2</accession>
<name>A0A916YBK2_9SPHN</name>
<dbReference type="InterPro" id="IPR041490">
    <property type="entry name" value="KstR2_TetR_C"/>
</dbReference>
<feature type="DNA-binding region" description="H-T-H motif" evidence="4">
    <location>
        <begin position="44"/>
        <end position="63"/>
    </location>
</feature>
<dbReference type="AlphaFoldDB" id="A0A916YBK2"/>
<dbReference type="PANTHER" id="PTHR30055">
    <property type="entry name" value="HTH-TYPE TRANSCRIPTIONAL REGULATOR RUTR"/>
    <property type="match status" value="1"/>
</dbReference>